<evidence type="ECO:0000259" key="1">
    <source>
        <dbReference type="PROSITE" id="PS51094"/>
    </source>
</evidence>
<dbReference type="CDD" id="cd00211">
    <property type="entry name" value="PTS_IIA_fru"/>
    <property type="match status" value="1"/>
</dbReference>
<feature type="domain" description="PTS EIIA type-2" evidence="1">
    <location>
        <begin position="4"/>
        <end position="147"/>
    </location>
</feature>
<comment type="caution">
    <text evidence="2">The sequence shown here is derived from an EMBL/GenBank/DDBJ whole genome shotgun (WGS) entry which is preliminary data.</text>
</comment>
<dbReference type="InterPro" id="IPR002178">
    <property type="entry name" value="PTS_EIIA_type-2_dom"/>
</dbReference>
<keyword evidence="3" id="KW-1185">Reference proteome</keyword>
<keyword evidence="2" id="KW-0762">Sugar transport</keyword>
<accession>A0A845A6T3</accession>
<dbReference type="EMBL" id="WTYH01000001">
    <property type="protein sequence ID" value="MXO94637.1"/>
    <property type="molecule type" value="Genomic_DNA"/>
</dbReference>
<dbReference type="PROSITE" id="PS51094">
    <property type="entry name" value="PTS_EIIA_TYPE_2"/>
    <property type="match status" value="1"/>
</dbReference>
<dbReference type="Gene3D" id="3.40.930.10">
    <property type="entry name" value="Mannitol-specific EII, Chain A"/>
    <property type="match status" value="1"/>
</dbReference>
<dbReference type="PANTHER" id="PTHR47738:SF1">
    <property type="entry name" value="NITROGEN REGULATORY PROTEIN"/>
    <property type="match status" value="1"/>
</dbReference>
<name>A0A845A6T3_9SPHN</name>
<dbReference type="SUPFAM" id="SSF55804">
    <property type="entry name" value="Phoshotransferase/anion transport protein"/>
    <property type="match status" value="1"/>
</dbReference>
<dbReference type="PROSITE" id="PS00372">
    <property type="entry name" value="PTS_EIIA_TYPE_2_HIS"/>
    <property type="match status" value="1"/>
</dbReference>
<dbReference type="Pfam" id="PF00359">
    <property type="entry name" value="PTS_EIIA_2"/>
    <property type="match status" value="1"/>
</dbReference>
<sequence>MTIHFALNPDAVAIESAASKDEIFGKLAQRFAAAWDLEPEAVFEGLDEREKLGSTGFGRGVAIPHARLPGIRRPLAALIRLKGPVDFQAADGLAVDLVFGLVSPENCGATHLHALAEISRLVRDERIHQALYDAPDAEAMYALITNVTDRDAA</sequence>
<reference evidence="2 3" key="1">
    <citation type="submission" date="2019-12" db="EMBL/GenBank/DDBJ databases">
        <title>Genomic-based taxomic classification of the family Erythrobacteraceae.</title>
        <authorList>
            <person name="Xu L."/>
        </authorList>
    </citation>
    <scope>NUCLEOTIDE SEQUENCE [LARGE SCALE GENOMIC DNA]</scope>
    <source>
        <strain evidence="2 3">RC4-10-4</strain>
    </source>
</reference>
<dbReference type="InterPro" id="IPR016152">
    <property type="entry name" value="PTrfase/Anion_transptr"/>
</dbReference>
<organism evidence="2 3">
    <name type="scientific">Aurantiacibacter arachoides</name>
    <dbReference type="NCBI Taxonomy" id="1850444"/>
    <lineage>
        <taxon>Bacteria</taxon>
        <taxon>Pseudomonadati</taxon>
        <taxon>Pseudomonadota</taxon>
        <taxon>Alphaproteobacteria</taxon>
        <taxon>Sphingomonadales</taxon>
        <taxon>Erythrobacteraceae</taxon>
        <taxon>Aurantiacibacter</taxon>
    </lineage>
</organism>
<keyword evidence="2" id="KW-0813">Transport</keyword>
<protein>
    <submittedName>
        <fullName evidence="2">PTS sugar transporter subunit IIA</fullName>
    </submittedName>
</protein>
<dbReference type="Proteomes" id="UP000460626">
    <property type="component" value="Unassembled WGS sequence"/>
</dbReference>
<dbReference type="OrthoDB" id="95460at2"/>
<proteinExistence type="predicted"/>
<dbReference type="GO" id="GO:0030295">
    <property type="term" value="F:protein kinase activator activity"/>
    <property type="evidence" value="ECO:0007669"/>
    <property type="project" value="TreeGrafter"/>
</dbReference>
<evidence type="ECO:0000313" key="2">
    <source>
        <dbReference type="EMBL" id="MXO94637.1"/>
    </source>
</evidence>
<evidence type="ECO:0000313" key="3">
    <source>
        <dbReference type="Proteomes" id="UP000460626"/>
    </source>
</evidence>
<dbReference type="InterPro" id="IPR051541">
    <property type="entry name" value="PTS_SugarTrans_NitroReg"/>
</dbReference>
<gene>
    <name evidence="2" type="ORF">GRI62_13615</name>
</gene>
<dbReference type="PANTHER" id="PTHR47738">
    <property type="entry name" value="PTS SYSTEM FRUCTOSE-LIKE EIIA COMPONENT-RELATED"/>
    <property type="match status" value="1"/>
</dbReference>
<dbReference type="AlphaFoldDB" id="A0A845A6T3"/>